<protein>
    <recommendedName>
        <fullName evidence="4">Motility protein</fullName>
    </recommendedName>
</protein>
<dbReference type="AlphaFoldDB" id="A0AAF0BLQ6"/>
<dbReference type="RefSeq" id="WP_289505611.1">
    <property type="nucleotide sequence ID" value="NZ_CP116805.1"/>
</dbReference>
<evidence type="ECO:0000313" key="3">
    <source>
        <dbReference type="Proteomes" id="UP001217500"/>
    </source>
</evidence>
<evidence type="ECO:0000256" key="1">
    <source>
        <dbReference type="SAM" id="MobiDB-lite"/>
    </source>
</evidence>
<sequence length="57" mass="5782">MSNAVQQAAVAAISNNVKLSVAQDMAENTKKIQAQASQASSPSPVIEGAGTQVDVKV</sequence>
<dbReference type="EMBL" id="CP116805">
    <property type="protein sequence ID" value="WCL55754.1"/>
    <property type="molecule type" value="Genomic_DNA"/>
</dbReference>
<dbReference type="KEGG" id="gso:PH603_08295"/>
<reference evidence="2" key="1">
    <citation type="submission" date="2023-01" db="EMBL/GenBank/DDBJ databases">
        <title>The genome sequence of Kordiimonadaceae bacterium 6D33.</title>
        <authorList>
            <person name="Liu Y."/>
        </authorList>
    </citation>
    <scope>NUCLEOTIDE SEQUENCE</scope>
    <source>
        <strain evidence="2">6D33</strain>
    </source>
</reference>
<name>A0AAF0BLQ6_9PROT</name>
<dbReference type="Proteomes" id="UP001217500">
    <property type="component" value="Chromosome"/>
</dbReference>
<organism evidence="2 3">
    <name type="scientific">Gimibacter soli</name>
    <dbReference type="NCBI Taxonomy" id="3024400"/>
    <lineage>
        <taxon>Bacteria</taxon>
        <taxon>Pseudomonadati</taxon>
        <taxon>Pseudomonadota</taxon>
        <taxon>Alphaproteobacteria</taxon>
        <taxon>Kordiimonadales</taxon>
        <taxon>Temperatibacteraceae</taxon>
        <taxon>Gimibacter</taxon>
    </lineage>
</organism>
<proteinExistence type="predicted"/>
<accession>A0AAF0BLQ6</accession>
<evidence type="ECO:0000313" key="2">
    <source>
        <dbReference type="EMBL" id="WCL55754.1"/>
    </source>
</evidence>
<gene>
    <name evidence="2" type="ORF">PH603_08295</name>
</gene>
<evidence type="ECO:0008006" key="4">
    <source>
        <dbReference type="Google" id="ProtNLM"/>
    </source>
</evidence>
<feature type="region of interest" description="Disordered" evidence="1">
    <location>
        <begin position="33"/>
        <end position="57"/>
    </location>
</feature>
<keyword evidence="3" id="KW-1185">Reference proteome</keyword>